<dbReference type="EMBL" id="JAODUP010000552">
    <property type="protein sequence ID" value="KAK2147454.1"/>
    <property type="molecule type" value="Genomic_DNA"/>
</dbReference>
<keyword evidence="1" id="KW-0547">Nucleotide-binding</keyword>
<dbReference type="GO" id="GO:0019005">
    <property type="term" value="C:SCF ubiquitin ligase complex"/>
    <property type="evidence" value="ECO:0007669"/>
    <property type="project" value="TreeGrafter"/>
</dbReference>
<evidence type="ECO:0000313" key="4">
    <source>
        <dbReference type="Proteomes" id="UP001208570"/>
    </source>
</evidence>
<keyword evidence="2" id="KW-0342">GTP-binding</keyword>
<sequence>MFPGQFEGLGSGFTIKMAAHTFHLITLYMSNKKERESHHGTDRLNVNKLLKRKVIPDQSSPHQGQQDAEESKLVHDEIQYVVTDVVKELCQTIDAFIFVTDSSVDHETELNAMISEECVKPDIPLAVLSCTSDAESTYISCVDVVSILELSRLNRPWQIHHCVVESMSGVAEAVQWLSETTAEIS</sequence>
<comment type="caution">
    <text evidence="3">The sequence shown here is derived from an EMBL/GenBank/DDBJ whole genome shotgun (WGS) entry which is preliminary data.</text>
</comment>
<proteinExistence type="predicted"/>
<gene>
    <name evidence="3" type="ORF">LSH36_552g01078</name>
</gene>
<dbReference type="GO" id="GO:0005525">
    <property type="term" value="F:GTP binding"/>
    <property type="evidence" value="ECO:0007669"/>
    <property type="project" value="UniProtKB-KW"/>
</dbReference>
<evidence type="ECO:0000256" key="1">
    <source>
        <dbReference type="ARBA" id="ARBA00022741"/>
    </source>
</evidence>
<reference evidence="3" key="1">
    <citation type="journal article" date="2023" name="Mol. Biol. Evol.">
        <title>Third-Generation Sequencing Reveals the Adaptive Role of the Epigenome in Three Deep-Sea Polychaetes.</title>
        <authorList>
            <person name="Perez M."/>
            <person name="Aroh O."/>
            <person name="Sun Y."/>
            <person name="Lan Y."/>
            <person name="Juniper S.K."/>
            <person name="Young C.R."/>
            <person name="Angers B."/>
            <person name="Qian P.Y."/>
        </authorList>
    </citation>
    <scope>NUCLEOTIDE SEQUENCE</scope>
    <source>
        <strain evidence="3">P08H-3</strain>
    </source>
</reference>
<dbReference type="AlphaFoldDB" id="A0AAD9J6N5"/>
<name>A0AAD9J6N5_9ANNE</name>
<dbReference type="Gene3D" id="3.40.50.300">
    <property type="entry name" value="P-loop containing nucleotide triphosphate hydrolases"/>
    <property type="match status" value="1"/>
</dbReference>
<evidence type="ECO:0000313" key="3">
    <source>
        <dbReference type="EMBL" id="KAK2147454.1"/>
    </source>
</evidence>
<evidence type="ECO:0000256" key="2">
    <source>
        <dbReference type="ARBA" id="ARBA00023134"/>
    </source>
</evidence>
<dbReference type="Pfam" id="PF00025">
    <property type="entry name" value="Arf"/>
    <property type="match status" value="1"/>
</dbReference>
<dbReference type="GO" id="GO:0003924">
    <property type="term" value="F:GTPase activity"/>
    <property type="evidence" value="ECO:0007669"/>
    <property type="project" value="InterPro"/>
</dbReference>
<dbReference type="InterPro" id="IPR027417">
    <property type="entry name" value="P-loop_NTPase"/>
</dbReference>
<dbReference type="GO" id="GO:0000209">
    <property type="term" value="P:protein polyubiquitination"/>
    <property type="evidence" value="ECO:0007669"/>
    <property type="project" value="TreeGrafter"/>
</dbReference>
<dbReference type="GO" id="GO:0031146">
    <property type="term" value="P:SCF-dependent proteasomal ubiquitin-dependent protein catabolic process"/>
    <property type="evidence" value="ECO:0007669"/>
    <property type="project" value="InterPro"/>
</dbReference>
<organism evidence="3 4">
    <name type="scientific">Paralvinella palmiformis</name>
    <dbReference type="NCBI Taxonomy" id="53620"/>
    <lineage>
        <taxon>Eukaryota</taxon>
        <taxon>Metazoa</taxon>
        <taxon>Spiralia</taxon>
        <taxon>Lophotrochozoa</taxon>
        <taxon>Annelida</taxon>
        <taxon>Polychaeta</taxon>
        <taxon>Sedentaria</taxon>
        <taxon>Canalipalpata</taxon>
        <taxon>Terebellida</taxon>
        <taxon>Terebelliformia</taxon>
        <taxon>Alvinellidae</taxon>
        <taxon>Paralvinella</taxon>
    </lineage>
</organism>
<dbReference type="Proteomes" id="UP001208570">
    <property type="component" value="Unassembled WGS sequence"/>
</dbReference>
<dbReference type="InterPro" id="IPR039588">
    <property type="entry name" value="FBXO4"/>
</dbReference>
<protein>
    <submittedName>
        <fullName evidence="3">Uncharacterized protein</fullName>
    </submittedName>
</protein>
<dbReference type="InterPro" id="IPR006689">
    <property type="entry name" value="Small_GTPase_ARF/SAR"/>
</dbReference>
<dbReference type="PANTHER" id="PTHR16008">
    <property type="entry name" value="F-BOX ONLY PROTEIN 4"/>
    <property type="match status" value="1"/>
</dbReference>
<accession>A0AAD9J6N5</accession>
<keyword evidence="4" id="KW-1185">Reference proteome</keyword>
<dbReference type="PANTHER" id="PTHR16008:SF4">
    <property type="entry name" value="F-BOX ONLY PROTEIN 4"/>
    <property type="match status" value="1"/>
</dbReference>